<dbReference type="CDD" id="cd12148">
    <property type="entry name" value="fungal_TF_MHR"/>
    <property type="match status" value="1"/>
</dbReference>
<feature type="compositionally biased region" description="Low complexity" evidence="1">
    <location>
        <begin position="257"/>
        <end position="271"/>
    </location>
</feature>
<organism evidence="2 3">
    <name type="scientific">Thermothelomyces thermophilus (strain ATCC 42464 / BCRC 31852 / DSM 1799)</name>
    <name type="common">Sporotrichum thermophile</name>
    <dbReference type="NCBI Taxonomy" id="573729"/>
    <lineage>
        <taxon>Eukaryota</taxon>
        <taxon>Fungi</taxon>
        <taxon>Dikarya</taxon>
        <taxon>Ascomycota</taxon>
        <taxon>Pezizomycotina</taxon>
        <taxon>Sordariomycetes</taxon>
        <taxon>Sordariomycetidae</taxon>
        <taxon>Sordariales</taxon>
        <taxon>Chaetomiaceae</taxon>
        <taxon>Thermothelomyces</taxon>
    </lineage>
</organism>
<dbReference type="OMA" id="WARFSIF"/>
<dbReference type="AlphaFoldDB" id="G2PZS4"/>
<dbReference type="VEuPathDB" id="FungiDB:MYCTH_2294100"/>
<feature type="compositionally biased region" description="Polar residues" evidence="1">
    <location>
        <begin position="272"/>
        <end position="282"/>
    </location>
</feature>
<evidence type="ECO:0008006" key="4">
    <source>
        <dbReference type="Google" id="ProtNLM"/>
    </source>
</evidence>
<name>G2PZS4_THET4</name>
<evidence type="ECO:0000313" key="3">
    <source>
        <dbReference type="Proteomes" id="UP000007322"/>
    </source>
</evidence>
<dbReference type="EMBL" id="CP003002">
    <property type="protein sequence ID" value="AEO53149.1"/>
    <property type="molecule type" value="Genomic_DNA"/>
</dbReference>
<feature type="compositionally biased region" description="Low complexity" evidence="1">
    <location>
        <begin position="228"/>
        <end position="242"/>
    </location>
</feature>
<keyword evidence="3" id="KW-1185">Reference proteome</keyword>
<dbReference type="HOGENOM" id="CLU_571323_0_0_1"/>
<dbReference type="KEGG" id="mtm:MYCTH_2294100"/>
<dbReference type="eggNOG" id="ENOG502S8A9">
    <property type="taxonomic scope" value="Eukaryota"/>
</dbReference>
<feature type="compositionally biased region" description="Low complexity" evidence="1">
    <location>
        <begin position="285"/>
        <end position="300"/>
    </location>
</feature>
<dbReference type="GeneID" id="11505680"/>
<accession>G2PZS4</accession>
<dbReference type="InParanoid" id="G2PZS4"/>
<evidence type="ECO:0000313" key="2">
    <source>
        <dbReference type="EMBL" id="AEO53149.1"/>
    </source>
</evidence>
<protein>
    <recommendedName>
        <fullName evidence="4">Transcription factor domain-containing protein</fullName>
    </recommendedName>
</protein>
<dbReference type="Proteomes" id="UP000007322">
    <property type="component" value="Chromosome 1"/>
</dbReference>
<gene>
    <name evidence="2" type="ORF">MYCTH_2294100</name>
</gene>
<feature type="region of interest" description="Disordered" evidence="1">
    <location>
        <begin position="215"/>
        <end position="319"/>
    </location>
</feature>
<proteinExistence type="predicted"/>
<evidence type="ECO:0000256" key="1">
    <source>
        <dbReference type="SAM" id="MobiDB-lite"/>
    </source>
</evidence>
<dbReference type="OrthoDB" id="5344325at2759"/>
<dbReference type="RefSeq" id="XP_003658394.1">
    <property type="nucleotide sequence ID" value="XM_003658346.1"/>
</dbReference>
<reference evidence="2 3" key="1">
    <citation type="journal article" date="2011" name="Nat. Biotechnol.">
        <title>Comparative genomic analysis of the thermophilic biomass-degrading fungi Myceliophthora thermophila and Thielavia terrestris.</title>
        <authorList>
            <person name="Berka R.M."/>
            <person name="Grigoriev I.V."/>
            <person name="Otillar R."/>
            <person name="Salamov A."/>
            <person name="Grimwood J."/>
            <person name="Reid I."/>
            <person name="Ishmael N."/>
            <person name="John T."/>
            <person name="Darmond C."/>
            <person name="Moisan M.-C."/>
            <person name="Henrissat B."/>
            <person name="Coutinho P.M."/>
            <person name="Lombard V."/>
            <person name="Natvig D.O."/>
            <person name="Lindquist E."/>
            <person name="Schmutz J."/>
            <person name="Lucas S."/>
            <person name="Harris P."/>
            <person name="Powlowski J."/>
            <person name="Bellemare A."/>
            <person name="Taylor D."/>
            <person name="Butler G."/>
            <person name="de Vries R.P."/>
            <person name="Allijn I.E."/>
            <person name="van den Brink J."/>
            <person name="Ushinsky S."/>
            <person name="Storms R."/>
            <person name="Powell A.J."/>
            <person name="Paulsen I.T."/>
            <person name="Elbourne L.D.H."/>
            <person name="Baker S.E."/>
            <person name="Magnuson J."/>
            <person name="LaBoissiere S."/>
            <person name="Clutterbuck A.J."/>
            <person name="Martinez D."/>
            <person name="Wogulis M."/>
            <person name="de Leon A.L."/>
            <person name="Rey M.W."/>
            <person name="Tsang A."/>
        </authorList>
    </citation>
    <scope>NUCLEOTIDE SEQUENCE [LARGE SCALE GENOMIC DNA]</scope>
    <source>
        <strain evidence="3">ATCC 42464 / BCRC 31852 / DSM 1799</strain>
    </source>
</reference>
<sequence>MNLHCQLCIDLAAQVGGPLKSDEDKAKAARRAKEVVENWIENLPAEYAVEKPEMRWDDEFDWVVFQRRYLHLIAYMSLFSQLRPFLARSSAEPMSELEASLRAAGVDAALGLMEASWRLFENLVSVGAKFHYAIFCIFDAATVMCSAFIQDEARNLPQRETILEAIKKSLGMLAEVASQSKTTSALYRILKGLLAKLPLNARELGVIGSTKRMKGERVTPSIVRAHVPTKSPTGSSSPSQGPRAEAQQNINPRHRSTSASSDSNSTPDSSNFQPHSESSISLPESGRSIGSQSLSSSPPSAEGPPQPRQVLRSNGVASTDRHLESNAFALPTPAHPAYPVSTGSFMSPTSAMSTTVYVPSSGFPTTPYVQGDGFSFGPAGSIPYSQPGWQSAQGAMDGLGNTLNMYEDGGLSAFNSAAPEVLQYWEWQTLGFDNPVSWSQIQAQSGIRQHQAVFPDGFVGRGVANDCGASTSTEDMSR</sequence>